<evidence type="ECO:0000313" key="1">
    <source>
        <dbReference type="EMBL" id="KAH7924190.1"/>
    </source>
</evidence>
<accession>A0ACB8BEK6</accession>
<dbReference type="EMBL" id="MU266431">
    <property type="protein sequence ID" value="KAH7924190.1"/>
    <property type="molecule type" value="Genomic_DNA"/>
</dbReference>
<name>A0ACB8BEK6_9AGAM</name>
<reference evidence="1" key="1">
    <citation type="journal article" date="2021" name="New Phytol.">
        <title>Evolutionary innovations through gain and loss of genes in the ectomycorrhizal Boletales.</title>
        <authorList>
            <person name="Wu G."/>
            <person name="Miyauchi S."/>
            <person name="Morin E."/>
            <person name="Kuo A."/>
            <person name="Drula E."/>
            <person name="Varga T."/>
            <person name="Kohler A."/>
            <person name="Feng B."/>
            <person name="Cao Y."/>
            <person name="Lipzen A."/>
            <person name="Daum C."/>
            <person name="Hundley H."/>
            <person name="Pangilinan J."/>
            <person name="Johnson J."/>
            <person name="Barry K."/>
            <person name="LaButti K."/>
            <person name="Ng V."/>
            <person name="Ahrendt S."/>
            <person name="Min B."/>
            <person name="Choi I.G."/>
            <person name="Park H."/>
            <person name="Plett J.M."/>
            <person name="Magnuson J."/>
            <person name="Spatafora J.W."/>
            <person name="Nagy L.G."/>
            <person name="Henrissat B."/>
            <person name="Grigoriev I.V."/>
            <person name="Yang Z.L."/>
            <person name="Xu J."/>
            <person name="Martin F.M."/>
        </authorList>
    </citation>
    <scope>NUCLEOTIDE SEQUENCE</scope>
    <source>
        <strain evidence="1">KUC20120723A-06</strain>
    </source>
</reference>
<protein>
    <submittedName>
        <fullName evidence="1">FAD/NAD(P)-binding domain-containing protein</fullName>
    </submittedName>
</protein>
<dbReference type="Proteomes" id="UP000790709">
    <property type="component" value="Unassembled WGS sequence"/>
</dbReference>
<keyword evidence="2" id="KW-1185">Reference proteome</keyword>
<gene>
    <name evidence="1" type="ORF">BV22DRAFT_1091386</name>
</gene>
<organism evidence="1 2">
    <name type="scientific">Leucogyrophana mollusca</name>
    <dbReference type="NCBI Taxonomy" id="85980"/>
    <lineage>
        <taxon>Eukaryota</taxon>
        <taxon>Fungi</taxon>
        <taxon>Dikarya</taxon>
        <taxon>Basidiomycota</taxon>
        <taxon>Agaricomycotina</taxon>
        <taxon>Agaricomycetes</taxon>
        <taxon>Agaricomycetidae</taxon>
        <taxon>Boletales</taxon>
        <taxon>Boletales incertae sedis</taxon>
        <taxon>Leucogyrophana</taxon>
    </lineage>
</organism>
<comment type="caution">
    <text evidence="1">The sequence shown here is derived from an EMBL/GenBank/DDBJ whole genome shotgun (WGS) entry which is preliminary data.</text>
</comment>
<proteinExistence type="predicted"/>
<evidence type="ECO:0000313" key="2">
    <source>
        <dbReference type="Proteomes" id="UP000790709"/>
    </source>
</evidence>
<sequence>MANTRNVCVIGSGAAGLITAKTLLDDGFDVEILSRDNSAGGVWSANRVYPGLYTNNVNGEYQFSALPMRPLSKERPSGTEMCQYMGEFAHRFLEGKIRFNTQVLNIRRNGLGLHGWIIAARNTINGGEEQRSYDAVVLCSGGCSEPRIPLGLSAADAASAGFNGPVVHASHFSSQVEDILSRVRPVSHANPGRIVVVGGGKSAQDIAAYLANEGRSVSVVFSTADTVIASPITLPHFIRKSRLLTLMSPHIHLRTRFEQFLHTTWLGSKIVHGFLSALAWCSLKFLSVPSSSPLSNSYSMFWGVRTNDEGGPRPNRFHSLVNSGKIKLVAPSRAKRFGHDGRSIILADGRVVEADALILATGFNSSWEGLFDVDTAQELGIDKHTIAPVTASESEWGSYKSIGNPPKTLADDIEPRGLLLYHGMVPARNISRRDFAINGAVYTANPAYVFEVSSHWISSYLLSDPFLRIPSPEEAAAQCERETEWMNIRYPGILNWANESFSTRINFWDYPQLVDDLLEEMSLPIMRTGGNWFTWPFIPLSTQEFKTLGAERAELRSAI</sequence>